<organism evidence="11 12">
    <name type="scientific">Desulfurella amilsii</name>
    <dbReference type="NCBI Taxonomy" id="1562698"/>
    <lineage>
        <taxon>Bacteria</taxon>
        <taxon>Pseudomonadati</taxon>
        <taxon>Campylobacterota</taxon>
        <taxon>Desulfurellia</taxon>
        <taxon>Desulfurellales</taxon>
        <taxon>Desulfurellaceae</taxon>
        <taxon>Desulfurella</taxon>
    </lineage>
</organism>
<dbReference type="GO" id="GO:0009245">
    <property type="term" value="P:lipid A biosynthetic process"/>
    <property type="evidence" value="ECO:0007669"/>
    <property type="project" value="UniProtKB-UniRule"/>
</dbReference>
<dbReference type="GO" id="GO:0005543">
    <property type="term" value="F:phospholipid binding"/>
    <property type="evidence" value="ECO:0007669"/>
    <property type="project" value="TreeGrafter"/>
</dbReference>
<evidence type="ECO:0000256" key="10">
    <source>
        <dbReference type="NCBIfam" id="TIGR00215"/>
    </source>
</evidence>
<keyword evidence="6 11" id="KW-0328">Glycosyltransferase</keyword>
<dbReference type="InterPro" id="IPR003835">
    <property type="entry name" value="Glyco_trans_19"/>
</dbReference>
<keyword evidence="7 11" id="KW-0808">Transferase</keyword>
<keyword evidence="8" id="KW-0443">Lipid metabolism</keyword>
<evidence type="ECO:0000256" key="5">
    <source>
        <dbReference type="ARBA" id="ARBA00022556"/>
    </source>
</evidence>
<dbReference type="GO" id="GO:0008915">
    <property type="term" value="F:lipid-A-disaccharide synthase activity"/>
    <property type="evidence" value="ECO:0007669"/>
    <property type="project" value="UniProtKB-UniRule"/>
</dbReference>
<gene>
    <name evidence="11" type="ORF">DESAMIL20_1146</name>
</gene>
<accession>A0A1X4XVL7</accession>
<dbReference type="Pfam" id="PF02684">
    <property type="entry name" value="LpxB"/>
    <property type="match status" value="1"/>
</dbReference>
<dbReference type="SUPFAM" id="SSF53756">
    <property type="entry name" value="UDP-Glycosyltransferase/glycogen phosphorylase"/>
    <property type="match status" value="1"/>
</dbReference>
<dbReference type="AlphaFoldDB" id="A0A1X4XVL7"/>
<evidence type="ECO:0000256" key="3">
    <source>
        <dbReference type="ARBA" id="ARBA00020902"/>
    </source>
</evidence>
<dbReference type="PANTHER" id="PTHR30372">
    <property type="entry name" value="LIPID-A-DISACCHARIDE SYNTHASE"/>
    <property type="match status" value="1"/>
</dbReference>
<keyword evidence="5" id="KW-0441">Lipid A biosynthesis</keyword>
<dbReference type="EC" id="2.4.1.182" evidence="2 10"/>
<protein>
    <recommendedName>
        <fullName evidence="3 10">Lipid-A-disaccharide synthase</fullName>
        <ecNumber evidence="2 10">2.4.1.182</ecNumber>
    </recommendedName>
</protein>
<dbReference type="RefSeq" id="WP_086033838.1">
    <property type="nucleotide sequence ID" value="NZ_MDSU01000018.1"/>
</dbReference>
<sequence>MKLFLSVGERSAEKYAYLLAKELKNILSNTEILSFGSSLLATQSEKIADYQDISVIGFKEALNILPKAVEILNIIKKTIIQRDVDALILMDFPDFNFQLAKFAKKYHKKVIYYISPQVWAWRKNRIKQLFKYADLIVPILPFERTFFGIQAVKYGFKSSKVVYFGHPIIDVLHKHLEQKTKTEKIVLILPGSRMSELHFHTKVFFDAAYLLKKEFDDYRFVVATQEHFVGYFEQFIKTYPFIEINTDTYGLMKKSTLAITKSGTVTLEAALFGLPSVVAYKLSNLSYLVGKALIHGVGSIALPNIIHGENIIPELIQFNVTAQNIYEQAKLMLENTQYRLQIKRELAQIQYALGQYPITPKIAKAILDYLV</sequence>
<evidence type="ECO:0000256" key="9">
    <source>
        <dbReference type="ARBA" id="ARBA00048975"/>
    </source>
</evidence>
<evidence type="ECO:0000256" key="8">
    <source>
        <dbReference type="ARBA" id="ARBA00023098"/>
    </source>
</evidence>
<evidence type="ECO:0000256" key="7">
    <source>
        <dbReference type="ARBA" id="ARBA00022679"/>
    </source>
</evidence>
<dbReference type="EMBL" id="MDSU01000018">
    <property type="protein sequence ID" value="OSS41593.1"/>
    <property type="molecule type" value="Genomic_DNA"/>
</dbReference>
<proteinExistence type="predicted"/>
<dbReference type="GO" id="GO:0016020">
    <property type="term" value="C:membrane"/>
    <property type="evidence" value="ECO:0007669"/>
    <property type="project" value="GOC"/>
</dbReference>
<evidence type="ECO:0000256" key="6">
    <source>
        <dbReference type="ARBA" id="ARBA00022676"/>
    </source>
</evidence>
<evidence type="ECO:0000313" key="12">
    <source>
        <dbReference type="Proteomes" id="UP000194141"/>
    </source>
</evidence>
<dbReference type="NCBIfam" id="TIGR00215">
    <property type="entry name" value="lpxB"/>
    <property type="match status" value="1"/>
</dbReference>
<dbReference type="STRING" id="1562698.DESAMIL20_1146"/>
<comment type="function">
    <text evidence="1">Condensation of UDP-2,3-diacylglucosamine and 2,3-diacylglucosamine-1-phosphate to form lipid A disaccharide, a precursor of lipid A, a phosphorylated glycolipid that anchors the lipopolysaccharide to the outer membrane of the cell.</text>
</comment>
<evidence type="ECO:0000256" key="1">
    <source>
        <dbReference type="ARBA" id="ARBA00002056"/>
    </source>
</evidence>
<evidence type="ECO:0000256" key="2">
    <source>
        <dbReference type="ARBA" id="ARBA00012687"/>
    </source>
</evidence>
<evidence type="ECO:0000256" key="4">
    <source>
        <dbReference type="ARBA" id="ARBA00022516"/>
    </source>
</evidence>
<name>A0A1X4XVL7_9BACT</name>
<dbReference type="OrthoDB" id="9801642at2"/>
<comment type="catalytic activity">
    <reaction evidence="9">
        <text>a lipid X + a UDP-2-N,3-O-bis[(3R)-3-hydroxyacyl]-alpha-D-glucosamine = a lipid A disaccharide + UDP + H(+)</text>
        <dbReference type="Rhea" id="RHEA:67828"/>
        <dbReference type="ChEBI" id="CHEBI:15378"/>
        <dbReference type="ChEBI" id="CHEBI:58223"/>
        <dbReference type="ChEBI" id="CHEBI:137748"/>
        <dbReference type="ChEBI" id="CHEBI:176338"/>
        <dbReference type="ChEBI" id="CHEBI:176343"/>
        <dbReference type="EC" id="2.4.1.182"/>
    </reaction>
</comment>
<keyword evidence="12" id="KW-1185">Reference proteome</keyword>
<dbReference type="Gene3D" id="3.40.50.2000">
    <property type="entry name" value="Glycogen Phosphorylase B"/>
    <property type="match status" value="1"/>
</dbReference>
<dbReference type="Proteomes" id="UP000194141">
    <property type="component" value="Unassembled WGS sequence"/>
</dbReference>
<reference evidence="11 12" key="1">
    <citation type="journal article" date="2017" name="Front. Microbiol.">
        <title>Genome Sequence of Desulfurella amilsii Strain TR1 and Comparative Genomics of Desulfurellaceae Family.</title>
        <authorList>
            <person name="Florentino A.P."/>
            <person name="Stams A.J."/>
            <person name="Sanchez-Andrea I."/>
        </authorList>
    </citation>
    <scope>NUCLEOTIDE SEQUENCE [LARGE SCALE GENOMIC DNA]</scope>
    <source>
        <strain evidence="11 12">TR1</strain>
    </source>
</reference>
<dbReference type="PANTHER" id="PTHR30372:SF4">
    <property type="entry name" value="LIPID-A-DISACCHARIDE SYNTHASE, MITOCHONDRIAL-RELATED"/>
    <property type="match status" value="1"/>
</dbReference>
<keyword evidence="4" id="KW-0444">Lipid biosynthesis</keyword>
<comment type="caution">
    <text evidence="11">The sequence shown here is derived from an EMBL/GenBank/DDBJ whole genome shotgun (WGS) entry which is preliminary data.</text>
</comment>
<evidence type="ECO:0000313" key="11">
    <source>
        <dbReference type="EMBL" id="OSS41593.1"/>
    </source>
</evidence>